<dbReference type="Gramene" id="LPERR07G02930.1">
    <property type="protein sequence ID" value="LPERR07G02930.1"/>
    <property type="gene ID" value="LPERR07G02930"/>
</dbReference>
<keyword evidence="3" id="KW-1185">Reference proteome</keyword>
<protein>
    <submittedName>
        <fullName evidence="2">Uncharacterized protein</fullName>
    </submittedName>
</protein>
<proteinExistence type="predicted"/>
<evidence type="ECO:0000313" key="3">
    <source>
        <dbReference type="Proteomes" id="UP000032180"/>
    </source>
</evidence>
<reference evidence="2 3" key="1">
    <citation type="submission" date="2012-08" db="EMBL/GenBank/DDBJ databases">
        <title>Oryza genome evolution.</title>
        <authorList>
            <person name="Wing R.A."/>
        </authorList>
    </citation>
    <scope>NUCLEOTIDE SEQUENCE</scope>
</reference>
<feature type="region of interest" description="Disordered" evidence="1">
    <location>
        <begin position="1"/>
        <end position="47"/>
    </location>
</feature>
<dbReference type="Proteomes" id="UP000032180">
    <property type="component" value="Chromosome 7"/>
</dbReference>
<evidence type="ECO:0000256" key="1">
    <source>
        <dbReference type="SAM" id="MobiDB-lite"/>
    </source>
</evidence>
<reference evidence="3" key="2">
    <citation type="submission" date="2013-12" db="EMBL/GenBank/DDBJ databases">
        <authorList>
            <person name="Yu Y."/>
            <person name="Lee S."/>
            <person name="de Baynast K."/>
            <person name="Wissotski M."/>
            <person name="Liu L."/>
            <person name="Talag J."/>
            <person name="Goicoechea J."/>
            <person name="Angelova A."/>
            <person name="Jetty R."/>
            <person name="Kudrna D."/>
            <person name="Golser W."/>
            <person name="Rivera L."/>
            <person name="Zhang J."/>
            <person name="Wing R."/>
        </authorList>
    </citation>
    <scope>NUCLEOTIDE SEQUENCE</scope>
</reference>
<sequence>MGRSRLQTSPQLRSSRRRWGAAVTDTAAIGKQSPSTPRSRRRGGGTATAAHTLCHLIAAAAVGELPPLLLEGEEQSEEGSSSRCQGATTEARILRRLVLSIPAPMLMCSRHCRSATMHLLRHAADAAMLSSGGCRFAVADSPPPRR</sequence>
<dbReference type="AlphaFoldDB" id="A0A0D9WVK4"/>
<evidence type="ECO:0000313" key="2">
    <source>
        <dbReference type="EnsemblPlants" id="LPERR07G02930.1"/>
    </source>
</evidence>
<reference evidence="2" key="3">
    <citation type="submission" date="2015-04" db="UniProtKB">
        <authorList>
            <consortium name="EnsemblPlants"/>
        </authorList>
    </citation>
    <scope>IDENTIFICATION</scope>
</reference>
<dbReference type="EnsemblPlants" id="LPERR07G02930.1">
    <property type="protein sequence ID" value="LPERR07G02930.1"/>
    <property type="gene ID" value="LPERR07G02930"/>
</dbReference>
<organism evidence="2 3">
    <name type="scientific">Leersia perrieri</name>
    <dbReference type="NCBI Taxonomy" id="77586"/>
    <lineage>
        <taxon>Eukaryota</taxon>
        <taxon>Viridiplantae</taxon>
        <taxon>Streptophyta</taxon>
        <taxon>Embryophyta</taxon>
        <taxon>Tracheophyta</taxon>
        <taxon>Spermatophyta</taxon>
        <taxon>Magnoliopsida</taxon>
        <taxon>Liliopsida</taxon>
        <taxon>Poales</taxon>
        <taxon>Poaceae</taxon>
        <taxon>BOP clade</taxon>
        <taxon>Oryzoideae</taxon>
        <taxon>Oryzeae</taxon>
        <taxon>Oryzinae</taxon>
        <taxon>Leersia</taxon>
    </lineage>
</organism>
<dbReference type="HOGENOM" id="CLU_1780134_0_0_1"/>
<accession>A0A0D9WVK4</accession>
<feature type="compositionally biased region" description="Polar residues" evidence="1">
    <location>
        <begin position="1"/>
        <end position="13"/>
    </location>
</feature>
<name>A0A0D9WVK4_9ORYZ</name>